<evidence type="ECO:0000313" key="1">
    <source>
        <dbReference type="EMBL" id="KNE97515.1"/>
    </source>
</evidence>
<proteinExistence type="predicted"/>
<sequence>MTTRSAGTIINHHICSDIPSDDIHFLLDLVQVKFPQAASKSSPQSNQDPVPRLLEILAQIALLPPFTCHVSSHFAPILPELLGEKLQVPSSEETIKSNLRSILNAFSLLLPHHPSLFPLFVILMRHPALATDPFQVLPEETLVPISMLNCPLTANHPLYQSEPVDQFLLSLSRLLLVSPHLPYPGLVLQGWVLPPALLNILKFHPRRGTRQLAWYCWRFWQGPAFSIPSNYEDRPGHAYGSRHR</sequence>
<reference evidence="2" key="1">
    <citation type="submission" date="2014-03" db="EMBL/GenBank/DDBJ databases">
        <title>The Genome Sequence of Puccinia striiformis f. sp. tritici PST-78.</title>
        <authorList>
            <consortium name="The Broad Institute Genome Sequencing Platform"/>
            <person name="Cuomo C."/>
            <person name="Hulbert S."/>
            <person name="Chen X."/>
            <person name="Walker B."/>
            <person name="Young S.K."/>
            <person name="Zeng Q."/>
            <person name="Gargeya S."/>
            <person name="Fitzgerald M."/>
            <person name="Haas B."/>
            <person name="Abouelleil A."/>
            <person name="Alvarado L."/>
            <person name="Arachchi H.M."/>
            <person name="Berlin A.M."/>
            <person name="Chapman S.B."/>
            <person name="Goldberg J."/>
            <person name="Griggs A."/>
            <person name="Gujja S."/>
            <person name="Hansen M."/>
            <person name="Howarth C."/>
            <person name="Imamovic A."/>
            <person name="Larimer J."/>
            <person name="McCowan C."/>
            <person name="Montmayeur A."/>
            <person name="Murphy C."/>
            <person name="Neiman D."/>
            <person name="Pearson M."/>
            <person name="Priest M."/>
            <person name="Roberts A."/>
            <person name="Saif S."/>
            <person name="Shea T."/>
            <person name="Sisk P."/>
            <person name="Sykes S."/>
            <person name="Wortman J."/>
            <person name="Nusbaum C."/>
            <person name="Birren B."/>
        </authorList>
    </citation>
    <scope>NUCLEOTIDE SEQUENCE [LARGE SCALE GENOMIC DNA]</scope>
    <source>
        <strain evidence="2">race PST-78</strain>
    </source>
</reference>
<dbReference type="AlphaFoldDB" id="A0A0L0VE20"/>
<organism evidence="1 2">
    <name type="scientific">Puccinia striiformis f. sp. tritici PST-78</name>
    <dbReference type="NCBI Taxonomy" id="1165861"/>
    <lineage>
        <taxon>Eukaryota</taxon>
        <taxon>Fungi</taxon>
        <taxon>Dikarya</taxon>
        <taxon>Basidiomycota</taxon>
        <taxon>Pucciniomycotina</taxon>
        <taxon>Pucciniomycetes</taxon>
        <taxon>Pucciniales</taxon>
        <taxon>Pucciniaceae</taxon>
        <taxon>Puccinia</taxon>
    </lineage>
</organism>
<name>A0A0L0VE20_9BASI</name>
<keyword evidence="2" id="KW-1185">Reference proteome</keyword>
<dbReference type="Proteomes" id="UP000054564">
    <property type="component" value="Unassembled WGS sequence"/>
</dbReference>
<protein>
    <submittedName>
        <fullName evidence="1">Uncharacterized protein</fullName>
    </submittedName>
</protein>
<gene>
    <name evidence="1" type="ORF">PSTG_09204</name>
</gene>
<dbReference type="EMBL" id="AJIL01000067">
    <property type="protein sequence ID" value="KNE97515.1"/>
    <property type="molecule type" value="Genomic_DNA"/>
</dbReference>
<comment type="caution">
    <text evidence="1">The sequence shown here is derived from an EMBL/GenBank/DDBJ whole genome shotgun (WGS) entry which is preliminary data.</text>
</comment>
<accession>A0A0L0VE20</accession>
<evidence type="ECO:0000313" key="2">
    <source>
        <dbReference type="Proteomes" id="UP000054564"/>
    </source>
</evidence>
<dbReference type="STRING" id="1165861.A0A0L0VE20"/>